<dbReference type="InterPro" id="IPR001734">
    <property type="entry name" value="Na/solute_symporter"/>
</dbReference>
<dbReference type="PROSITE" id="PS50283">
    <property type="entry name" value="NA_SOLUT_SYMP_3"/>
    <property type="match status" value="1"/>
</dbReference>
<keyword evidence="6 14" id="KW-1133">Transmembrane helix</keyword>
<keyword evidence="3" id="KW-0813">Transport</keyword>
<evidence type="ECO:0000256" key="6">
    <source>
        <dbReference type="ARBA" id="ARBA00022989"/>
    </source>
</evidence>
<evidence type="ECO:0000256" key="14">
    <source>
        <dbReference type="SAM" id="Phobius"/>
    </source>
</evidence>
<feature type="transmembrane region" description="Helical" evidence="14">
    <location>
        <begin position="436"/>
        <end position="454"/>
    </location>
</feature>
<keyword evidence="8" id="KW-0406">Ion transport</keyword>
<dbReference type="PANTHER" id="PTHR42985:SF40">
    <property type="entry name" value="LD47995P-RELATED"/>
    <property type="match status" value="1"/>
</dbReference>
<keyword evidence="9 14" id="KW-0472">Membrane</keyword>
<accession>A0A9Q0YPF0</accession>
<feature type="transmembrane region" description="Helical" evidence="14">
    <location>
        <begin position="151"/>
        <end position="174"/>
    </location>
</feature>
<dbReference type="GO" id="GO:0098660">
    <property type="term" value="P:inorganic ion transmembrane transport"/>
    <property type="evidence" value="ECO:0007669"/>
    <property type="project" value="UniProtKB-ARBA"/>
</dbReference>
<reference evidence="15" key="1">
    <citation type="submission" date="2021-10" db="EMBL/GenBank/DDBJ databases">
        <title>Tropical sea cucumber genome reveals ecological adaptation and Cuvierian tubules defense mechanism.</title>
        <authorList>
            <person name="Chen T."/>
        </authorList>
    </citation>
    <scope>NUCLEOTIDE SEQUENCE</scope>
    <source>
        <strain evidence="15">Nanhai2018</strain>
        <tissue evidence="15">Muscle</tissue>
    </source>
</reference>
<feature type="transmembrane region" description="Helical" evidence="14">
    <location>
        <begin position="330"/>
        <end position="349"/>
    </location>
</feature>
<comment type="caution">
    <text evidence="15">The sequence shown here is derived from an EMBL/GenBank/DDBJ whole genome shotgun (WGS) entry which is preliminary data.</text>
</comment>
<dbReference type="GO" id="GO:0015293">
    <property type="term" value="F:symporter activity"/>
    <property type="evidence" value="ECO:0007669"/>
    <property type="project" value="TreeGrafter"/>
</dbReference>
<protein>
    <submittedName>
        <fullName evidence="15">Sodium-coupled monocarboxylate transporter 1</fullName>
    </submittedName>
</protein>
<dbReference type="Proteomes" id="UP001152320">
    <property type="component" value="Chromosome 19"/>
</dbReference>
<evidence type="ECO:0000256" key="9">
    <source>
        <dbReference type="ARBA" id="ARBA00023136"/>
    </source>
</evidence>
<dbReference type="GO" id="GO:0005886">
    <property type="term" value="C:plasma membrane"/>
    <property type="evidence" value="ECO:0007669"/>
    <property type="project" value="UniProtKB-SubCell"/>
</dbReference>
<dbReference type="PANTHER" id="PTHR42985">
    <property type="entry name" value="SODIUM-COUPLED MONOCARBOXYLATE TRANSPORTER"/>
    <property type="match status" value="1"/>
</dbReference>
<evidence type="ECO:0000256" key="13">
    <source>
        <dbReference type="RuleBase" id="RU362091"/>
    </source>
</evidence>
<evidence type="ECO:0000256" key="4">
    <source>
        <dbReference type="ARBA" id="ARBA00022475"/>
    </source>
</evidence>
<evidence type="ECO:0000256" key="8">
    <source>
        <dbReference type="ARBA" id="ARBA00023065"/>
    </source>
</evidence>
<evidence type="ECO:0000256" key="1">
    <source>
        <dbReference type="ARBA" id="ARBA00004651"/>
    </source>
</evidence>
<evidence type="ECO:0000256" key="11">
    <source>
        <dbReference type="ARBA" id="ARBA00023201"/>
    </source>
</evidence>
<feature type="transmembrane region" description="Helical" evidence="14">
    <location>
        <begin position="281"/>
        <end position="301"/>
    </location>
</feature>
<dbReference type="AlphaFoldDB" id="A0A9Q0YPF0"/>
<dbReference type="PROSITE" id="PS00456">
    <property type="entry name" value="NA_SOLUT_SYMP_1"/>
    <property type="match status" value="1"/>
</dbReference>
<dbReference type="GO" id="GO:0006814">
    <property type="term" value="P:sodium ion transport"/>
    <property type="evidence" value="ECO:0007669"/>
    <property type="project" value="UniProtKB-KW"/>
</dbReference>
<evidence type="ECO:0000256" key="5">
    <source>
        <dbReference type="ARBA" id="ARBA00022692"/>
    </source>
</evidence>
<feature type="transmembrane region" description="Helical" evidence="14">
    <location>
        <begin position="509"/>
        <end position="529"/>
    </location>
</feature>
<dbReference type="Pfam" id="PF00474">
    <property type="entry name" value="SSF"/>
    <property type="match status" value="1"/>
</dbReference>
<keyword evidence="16" id="KW-1185">Reference proteome</keyword>
<dbReference type="GO" id="GO:0015075">
    <property type="term" value="F:monoatomic ion transmembrane transporter activity"/>
    <property type="evidence" value="ECO:0007669"/>
    <property type="project" value="UniProtKB-ARBA"/>
</dbReference>
<feature type="transmembrane region" description="Helical" evidence="14">
    <location>
        <begin position="79"/>
        <end position="104"/>
    </location>
</feature>
<keyword evidence="5 14" id="KW-0812">Transmembrane</keyword>
<proteinExistence type="inferred from homology"/>
<dbReference type="Gene3D" id="1.20.1730.10">
    <property type="entry name" value="Sodium/glucose cotransporter"/>
    <property type="match status" value="1"/>
</dbReference>
<evidence type="ECO:0000256" key="7">
    <source>
        <dbReference type="ARBA" id="ARBA00023053"/>
    </source>
</evidence>
<dbReference type="EMBL" id="JAIZAY010000019">
    <property type="protein sequence ID" value="KAJ8024299.1"/>
    <property type="molecule type" value="Genomic_DNA"/>
</dbReference>
<keyword evidence="4" id="KW-1003">Cell membrane</keyword>
<keyword evidence="11" id="KW-0739">Sodium transport</keyword>
<sequence>MEATVSVIDYIVFAICLIVCVLIGVYYGYRSRNNTSKEDYFVAGRKMNVFAVGCSALVSTFAATVFLAYPNDTYFRGPGIWFCITIGNICECLALAFIFVPVYHRLKLTNIYDYLDMRFNAVVKYYGVLIQIMFTMFYMGVNIYAPSLAMSVISGLNINLSIFFVGGICVIYTTIGGMKAVVWTDVFQTVVIISGTIAICVLGISGAGGIDNVWNDVLEGQRRPTINFSTDLKFPYTFWSAFFGFSINGLTRSGVGQYIAQRYLTVKSVSEARITAFMGQFLSMTLFLAFIFIGLIMYANYAGCDPLTVGSIEKKEQLFPFYIKELFQDYPGVLGLLVAAMFSASISTVSSGINSQTAITHAELTKLFLKDPTPKESILFTKALSAVIGIIFLCIGFLATYIESIVDSVITWSGILLGPVLGVFTLGMFSRRSNSAGAMIGMVVSTIVGVWLKIGNTNYPRSPSVSPPLFTDRCTNFTVEDDTGGMFVTVGKVNDVQEIPVSLYQLSGVYYGSIAFFLTITVGMLVSMCTGPLDPDSLNDDLFVFPRRSISFNFEGVSNYFRSIHHQSSRKPNVELTSVQKT</sequence>
<evidence type="ECO:0000256" key="12">
    <source>
        <dbReference type="ARBA" id="ARBA00036099"/>
    </source>
</evidence>
<dbReference type="InterPro" id="IPR018212">
    <property type="entry name" value="Na/solute_symporter_CS"/>
</dbReference>
<comment type="catalytic activity">
    <reaction evidence="12">
        <text>iodide(out) + 2 Na(+)(out) = iodide(in) + 2 Na(+)(in)</text>
        <dbReference type="Rhea" id="RHEA:71207"/>
        <dbReference type="ChEBI" id="CHEBI:16382"/>
        <dbReference type="ChEBI" id="CHEBI:29101"/>
    </reaction>
</comment>
<dbReference type="NCBIfam" id="TIGR00813">
    <property type="entry name" value="sss"/>
    <property type="match status" value="1"/>
</dbReference>
<gene>
    <name evidence="15" type="ORF">HOLleu_37001</name>
</gene>
<comment type="similarity">
    <text evidence="2 13">Belongs to the sodium:solute symporter (SSF) (TC 2.A.21) family.</text>
</comment>
<dbReference type="InterPro" id="IPR051163">
    <property type="entry name" value="Sodium:Solute_Symporter_SSF"/>
</dbReference>
<dbReference type="InterPro" id="IPR038377">
    <property type="entry name" value="Na/Glc_symporter_sf"/>
</dbReference>
<evidence type="ECO:0000256" key="10">
    <source>
        <dbReference type="ARBA" id="ARBA00023180"/>
    </source>
</evidence>
<evidence type="ECO:0000313" key="15">
    <source>
        <dbReference type="EMBL" id="KAJ8024299.1"/>
    </source>
</evidence>
<feature type="transmembrane region" description="Helical" evidence="14">
    <location>
        <begin position="408"/>
        <end position="429"/>
    </location>
</feature>
<evidence type="ECO:0000313" key="16">
    <source>
        <dbReference type="Proteomes" id="UP001152320"/>
    </source>
</evidence>
<feature type="transmembrane region" description="Helical" evidence="14">
    <location>
        <begin position="238"/>
        <end position="260"/>
    </location>
</feature>
<evidence type="ECO:0000256" key="3">
    <source>
        <dbReference type="ARBA" id="ARBA00022448"/>
    </source>
</evidence>
<keyword evidence="7" id="KW-0915">Sodium</keyword>
<organism evidence="15 16">
    <name type="scientific">Holothuria leucospilota</name>
    <name type="common">Black long sea cucumber</name>
    <name type="synonym">Mertensiothuria leucospilota</name>
    <dbReference type="NCBI Taxonomy" id="206669"/>
    <lineage>
        <taxon>Eukaryota</taxon>
        <taxon>Metazoa</taxon>
        <taxon>Echinodermata</taxon>
        <taxon>Eleutherozoa</taxon>
        <taxon>Echinozoa</taxon>
        <taxon>Holothuroidea</taxon>
        <taxon>Aspidochirotacea</taxon>
        <taxon>Aspidochirotida</taxon>
        <taxon>Holothuriidae</taxon>
        <taxon>Holothuria</taxon>
    </lineage>
</organism>
<feature type="transmembrane region" description="Helical" evidence="14">
    <location>
        <begin position="49"/>
        <end position="67"/>
    </location>
</feature>
<comment type="subcellular location">
    <subcellularLocation>
        <location evidence="1">Cell membrane</location>
        <topology evidence="1">Multi-pass membrane protein</topology>
    </subcellularLocation>
</comment>
<feature type="transmembrane region" description="Helical" evidence="14">
    <location>
        <begin position="186"/>
        <end position="210"/>
    </location>
</feature>
<evidence type="ECO:0000256" key="2">
    <source>
        <dbReference type="ARBA" id="ARBA00006434"/>
    </source>
</evidence>
<keyword evidence="10" id="KW-0325">Glycoprotein</keyword>
<feature type="transmembrane region" description="Helical" evidence="14">
    <location>
        <begin position="6"/>
        <end position="29"/>
    </location>
</feature>
<dbReference type="OrthoDB" id="6132759at2759"/>
<name>A0A9Q0YPF0_HOLLE</name>
<feature type="transmembrane region" description="Helical" evidence="14">
    <location>
        <begin position="125"/>
        <end position="145"/>
    </location>
</feature>
<feature type="transmembrane region" description="Helical" evidence="14">
    <location>
        <begin position="379"/>
        <end position="402"/>
    </location>
</feature>